<comment type="similarity">
    <text evidence="2">Belongs to the AzlC family.</text>
</comment>
<keyword evidence="4" id="KW-1003">Cell membrane</keyword>
<feature type="transmembrane region" description="Helical" evidence="8">
    <location>
        <begin position="50"/>
        <end position="72"/>
    </location>
</feature>
<accession>A0A853CR07</accession>
<evidence type="ECO:0000256" key="6">
    <source>
        <dbReference type="ARBA" id="ARBA00022989"/>
    </source>
</evidence>
<evidence type="ECO:0000256" key="8">
    <source>
        <dbReference type="SAM" id="Phobius"/>
    </source>
</evidence>
<dbReference type="RefSeq" id="WP_179720872.1">
    <property type="nucleotide sequence ID" value="NZ_JACBZT010000001.1"/>
</dbReference>
<feature type="transmembrane region" description="Helical" evidence="8">
    <location>
        <begin position="214"/>
        <end position="231"/>
    </location>
</feature>
<keyword evidence="3" id="KW-0813">Transport</keyword>
<evidence type="ECO:0000256" key="7">
    <source>
        <dbReference type="ARBA" id="ARBA00023136"/>
    </source>
</evidence>
<dbReference type="PANTHER" id="PTHR34979:SF1">
    <property type="entry name" value="INNER MEMBRANE PROTEIN YGAZ"/>
    <property type="match status" value="1"/>
</dbReference>
<dbReference type="GO" id="GO:1903785">
    <property type="term" value="P:L-valine transmembrane transport"/>
    <property type="evidence" value="ECO:0007669"/>
    <property type="project" value="TreeGrafter"/>
</dbReference>
<evidence type="ECO:0000313" key="9">
    <source>
        <dbReference type="EMBL" id="NYJ08353.1"/>
    </source>
</evidence>
<comment type="subcellular location">
    <subcellularLocation>
        <location evidence="1">Cell membrane</location>
        <topology evidence="1">Multi-pass membrane protein</topology>
    </subcellularLocation>
</comment>
<evidence type="ECO:0000256" key="4">
    <source>
        <dbReference type="ARBA" id="ARBA00022475"/>
    </source>
</evidence>
<feature type="transmembrane region" description="Helical" evidence="8">
    <location>
        <begin position="140"/>
        <end position="163"/>
    </location>
</feature>
<comment type="caution">
    <text evidence="9">The sequence shown here is derived from an EMBL/GenBank/DDBJ whole genome shotgun (WGS) entry which is preliminary data.</text>
</comment>
<evidence type="ECO:0000256" key="5">
    <source>
        <dbReference type="ARBA" id="ARBA00022692"/>
    </source>
</evidence>
<dbReference type="GO" id="GO:0005886">
    <property type="term" value="C:plasma membrane"/>
    <property type="evidence" value="ECO:0007669"/>
    <property type="project" value="UniProtKB-SubCell"/>
</dbReference>
<keyword evidence="7 8" id="KW-0472">Membrane</keyword>
<evidence type="ECO:0000256" key="1">
    <source>
        <dbReference type="ARBA" id="ARBA00004651"/>
    </source>
</evidence>
<evidence type="ECO:0000256" key="2">
    <source>
        <dbReference type="ARBA" id="ARBA00010735"/>
    </source>
</evidence>
<evidence type="ECO:0000256" key="3">
    <source>
        <dbReference type="ARBA" id="ARBA00022448"/>
    </source>
</evidence>
<feature type="transmembrane region" description="Helical" evidence="8">
    <location>
        <begin position="20"/>
        <end position="43"/>
    </location>
</feature>
<keyword evidence="5 8" id="KW-0812">Transmembrane</keyword>
<keyword evidence="10" id="KW-1185">Reference proteome</keyword>
<proteinExistence type="inferred from homology"/>
<dbReference type="AlphaFoldDB" id="A0A853CR07"/>
<sequence>MTSTTARPAAPTRAGADWRAGVRAATPFVIGLAPFGVTVGAAVAASADPFAAWTGSFLLYGGSAQLAVLQVLGTDGPVWTAILVGILIQARLLVYSGGMAPLWKGARPWATALGAATIVEPTWAMAEHRLRTAGPDGARAHYAGAAAMLTVGWIGAITVGALVGRVPGLATHLAVAVPLCLVVMVAPHLRVPGGIAAVAAAVGTAVVARSVVPGFELLPAMAAAAAAGLLAERRRP</sequence>
<dbReference type="InterPro" id="IPR011606">
    <property type="entry name" value="Brnchd-chn_aa_trnsp_permease"/>
</dbReference>
<evidence type="ECO:0000313" key="10">
    <source>
        <dbReference type="Proteomes" id="UP000541969"/>
    </source>
</evidence>
<dbReference type="EMBL" id="JACBZT010000001">
    <property type="protein sequence ID" value="NYJ08353.1"/>
    <property type="molecule type" value="Genomic_DNA"/>
</dbReference>
<organism evidence="9 10">
    <name type="scientific">Petropleomorpha daqingensis</name>
    <dbReference type="NCBI Taxonomy" id="2026353"/>
    <lineage>
        <taxon>Bacteria</taxon>
        <taxon>Bacillati</taxon>
        <taxon>Actinomycetota</taxon>
        <taxon>Actinomycetes</taxon>
        <taxon>Geodermatophilales</taxon>
        <taxon>Geodermatophilaceae</taxon>
        <taxon>Petropleomorpha</taxon>
    </lineage>
</organism>
<feature type="transmembrane region" description="Helical" evidence="8">
    <location>
        <begin position="169"/>
        <end position="186"/>
    </location>
</feature>
<gene>
    <name evidence="9" type="ORF">GGQ55_004631</name>
</gene>
<keyword evidence="6 8" id="KW-1133">Transmembrane helix</keyword>
<dbReference type="Proteomes" id="UP000541969">
    <property type="component" value="Unassembled WGS sequence"/>
</dbReference>
<protein>
    <submittedName>
        <fullName evidence="9">Putative branched-subunit amino acid permease</fullName>
    </submittedName>
</protein>
<reference evidence="9 10" key="1">
    <citation type="submission" date="2020-07" db="EMBL/GenBank/DDBJ databases">
        <title>Sequencing the genomes of 1000 actinobacteria strains.</title>
        <authorList>
            <person name="Klenk H.-P."/>
        </authorList>
    </citation>
    <scope>NUCLEOTIDE SEQUENCE [LARGE SCALE GENOMIC DNA]</scope>
    <source>
        <strain evidence="9 10">DSM 104001</strain>
    </source>
</reference>
<dbReference type="PANTHER" id="PTHR34979">
    <property type="entry name" value="INNER MEMBRANE PROTEIN YGAZ"/>
    <property type="match status" value="1"/>
</dbReference>
<feature type="transmembrane region" description="Helical" evidence="8">
    <location>
        <begin position="78"/>
        <end position="97"/>
    </location>
</feature>
<dbReference type="Pfam" id="PF03591">
    <property type="entry name" value="AzlC"/>
    <property type="match status" value="1"/>
</dbReference>
<name>A0A853CR07_9ACTN</name>